<dbReference type="Pfam" id="PF10419">
    <property type="entry name" value="TFIIIC_sub6"/>
    <property type="match status" value="1"/>
</dbReference>
<dbReference type="GeneID" id="54464583"/>
<feature type="compositionally biased region" description="Polar residues" evidence="1">
    <location>
        <begin position="199"/>
        <end position="215"/>
    </location>
</feature>
<feature type="domain" description="Transcription factor TFIIIC triple barrel" evidence="2">
    <location>
        <begin position="17"/>
        <end position="164"/>
    </location>
</feature>
<dbReference type="InterPro" id="IPR019481">
    <property type="entry name" value="TFIIIC_triple_barrel"/>
</dbReference>
<feature type="compositionally biased region" description="Basic and acidic residues" evidence="1">
    <location>
        <begin position="165"/>
        <end position="177"/>
    </location>
</feature>
<evidence type="ECO:0000259" key="2">
    <source>
        <dbReference type="Pfam" id="PF10419"/>
    </source>
</evidence>
<evidence type="ECO:0000313" key="3">
    <source>
        <dbReference type="EMBL" id="KAF2807623.1"/>
    </source>
</evidence>
<organism evidence="3">
    <name type="scientific">Mytilinidion resinicola</name>
    <dbReference type="NCBI Taxonomy" id="574789"/>
    <lineage>
        <taxon>Eukaryota</taxon>
        <taxon>Fungi</taxon>
        <taxon>Dikarya</taxon>
        <taxon>Ascomycota</taxon>
        <taxon>Pezizomycotina</taxon>
        <taxon>Dothideomycetes</taxon>
        <taxon>Pleosporomycetidae</taxon>
        <taxon>Mytilinidiales</taxon>
        <taxon>Mytilinidiaceae</taxon>
        <taxon>Mytilinidion</taxon>
    </lineage>
</organism>
<evidence type="ECO:0000313" key="4">
    <source>
        <dbReference type="Proteomes" id="UP000504636"/>
    </source>
</evidence>
<feature type="region of interest" description="Disordered" evidence="1">
    <location>
        <begin position="34"/>
        <end position="65"/>
    </location>
</feature>
<evidence type="ECO:0000256" key="1">
    <source>
        <dbReference type="SAM" id="MobiDB-lite"/>
    </source>
</evidence>
<dbReference type="Proteomes" id="UP000504636">
    <property type="component" value="Unplaced"/>
</dbReference>
<dbReference type="RefSeq" id="XP_033574587.1">
    <property type="nucleotide sequence ID" value="XM_033723690.1"/>
</dbReference>
<reference evidence="5" key="3">
    <citation type="submission" date="2025-04" db="UniProtKB">
        <authorList>
            <consortium name="RefSeq"/>
        </authorList>
    </citation>
    <scope>IDENTIFICATION</scope>
    <source>
        <strain evidence="5">CBS 304.34</strain>
    </source>
</reference>
<dbReference type="AlphaFoldDB" id="A0A6A6YGG8"/>
<sequence>MDTPDDDEWEYEYDENETEEFYVTLDLSGILPTGQEGIDPAYIPSEDRPRTGRPSYKKTKSKTTVTAASRLAAQASAPELAPQSETDTLDSSRIQIVDLHTSTPLIAYQGQLLSCHWASTVGTDMLFAKQDPDADSHHAPLRTVAPFDLLGLSSTKLMASTAQLRSRDNRPVIEKDPSPFPDQAARRRSSGTLSTSGANRQLKTSKARINQQNFLSRLGAANAKRKRDDESTMGLPMRSGRHAFVREGESPEDTSSSDAIFSMPDGNTAVAETELAESRSISGPHPLVTGGDVVEVESVEDRPLSVPTPSVADGDTIMTEVESARAAWTADTQPPLPVQQEGSS</sequence>
<gene>
    <name evidence="3 5" type="ORF">BDZ99DRAFT_499967</name>
</gene>
<feature type="region of interest" description="Disordered" evidence="1">
    <location>
        <begin position="161"/>
        <end position="236"/>
    </location>
</feature>
<dbReference type="OrthoDB" id="1877767at2759"/>
<dbReference type="Gene3D" id="2.60.40.4370">
    <property type="match status" value="1"/>
</dbReference>
<dbReference type="EMBL" id="MU003704">
    <property type="protein sequence ID" value="KAF2807623.1"/>
    <property type="molecule type" value="Genomic_DNA"/>
</dbReference>
<protein>
    <recommendedName>
        <fullName evidence="2">Transcription factor TFIIIC triple barrel domain-containing protein</fullName>
    </recommendedName>
</protein>
<keyword evidence="4" id="KW-1185">Reference proteome</keyword>
<evidence type="ECO:0000313" key="5">
    <source>
        <dbReference type="RefSeq" id="XP_033574587.1"/>
    </source>
</evidence>
<reference evidence="5" key="2">
    <citation type="submission" date="2020-04" db="EMBL/GenBank/DDBJ databases">
        <authorList>
            <consortium name="NCBI Genome Project"/>
        </authorList>
    </citation>
    <scope>NUCLEOTIDE SEQUENCE</scope>
    <source>
        <strain evidence="5">CBS 304.34</strain>
    </source>
</reference>
<reference evidence="3 5" key="1">
    <citation type="journal article" date="2020" name="Stud. Mycol.">
        <title>101 Dothideomycetes genomes: a test case for predicting lifestyles and emergence of pathogens.</title>
        <authorList>
            <person name="Haridas S."/>
            <person name="Albert R."/>
            <person name="Binder M."/>
            <person name="Bloem J."/>
            <person name="Labutti K."/>
            <person name="Salamov A."/>
            <person name="Andreopoulos B."/>
            <person name="Baker S."/>
            <person name="Barry K."/>
            <person name="Bills G."/>
            <person name="Bluhm B."/>
            <person name="Cannon C."/>
            <person name="Castanera R."/>
            <person name="Culley D."/>
            <person name="Daum C."/>
            <person name="Ezra D."/>
            <person name="Gonzalez J."/>
            <person name="Henrissat B."/>
            <person name="Kuo A."/>
            <person name="Liang C."/>
            <person name="Lipzen A."/>
            <person name="Lutzoni F."/>
            <person name="Magnuson J."/>
            <person name="Mondo S."/>
            <person name="Nolan M."/>
            <person name="Ohm R."/>
            <person name="Pangilinan J."/>
            <person name="Park H.-J."/>
            <person name="Ramirez L."/>
            <person name="Alfaro M."/>
            <person name="Sun H."/>
            <person name="Tritt A."/>
            <person name="Yoshinaga Y."/>
            <person name="Zwiers L.-H."/>
            <person name="Turgeon B."/>
            <person name="Goodwin S."/>
            <person name="Spatafora J."/>
            <person name="Crous P."/>
            <person name="Grigoriev I."/>
        </authorList>
    </citation>
    <scope>NUCLEOTIDE SEQUENCE</scope>
    <source>
        <strain evidence="3 5">CBS 304.34</strain>
    </source>
</reference>
<name>A0A6A6YGG8_9PEZI</name>
<accession>A0A6A6YGG8</accession>
<proteinExistence type="predicted"/>